<reference evidence="2 3" key="1">
    <citation type="journal article" date="2019" name="Int. J. Syst. Evol. Microbiol.">
        <title>The Global Catalogue of Microorganisms (GCM) 10K type strain sequencing project: providing services to taxonomists for standard genome sequencing and annotation.</title>
        <authorList>
            <consortium name="The Broad Institute Genomics Platform"/>
            <consortium name="The Broad Institute Genome Sequencing Center for Infectious Disease"/>
            <person name="Wu L."/>
            <person name="Ma J."/>
        </authorList>
    </citation>
    <scope>NUCLEOTIDE SEQUENCE [LARGE SCALE GENOMIC DNA]</scope>
    <source>
        <strain evidence="2 3">JCM 15421</strain>
    </source>
</reference>
<gene>
    <name evidence="2" type="ORF">GCM10009105_18650</name>
</gene>
<evidence type="ECO:0000313" key="3">
    <source>
        <dbReference type="Proteomes" id="UP001501523"/>
    </source>
</evidence>
<accession>A0ABN1II62</accession>
<dbReference type="Proteomes" id="UP001501523">
    <property type="component" value="Unassembled WGS sequence"/>
</dbReference>
<proteinExistence type="predicted"/>
<dbReference type="RefSeq" id="WP_343789977.1">
    <property type="nucleotide sequence ID" value="NZ_BAAAEU010000007.1"/>
</dbReference>
<evidence type="ECO:0008006" key="4">
    <source>
        <dbReference type="Google" id="ProtNLM"/>
    </source>
</evidence>
<dbReference type="PROSITE" id="PS51257">
    <property type="entry name" value="PROKAR_LIPOPROTEIN"/>
    <property type="match status" value="1"/>
</dbReference>
<name>A0ABN1II62_9GAMM</name>
<feature type="signal peptide" evidence="1">
    <location>
        <begin position="1"/>
        <end position="27"/>
    </location>
</feature>
<evidence type="ECO:0000256" key="1">
    <source>
        <dbReference type="SAM" id="SignalP"/>
    </source>
</evidence>
<keyword evidence="3" id="KW-1185">Reference proteome</keyword>
<comment type="caution">
    <text evidence="2">The sequence shown here is derived from an EMBL/GenBank/DDBJ whole genome shotgun (WGS) entry which is preliminary data.</text>
</comment>
<feature type="chain" id="PRO_5046568959" description="Lipoprotein" evidence="1">
    <location>
        <begin position="28"/>
        <end position="137"/>
    </location>
</feature>
<protein>
    <recommendedName>
        <fullName evidence="4">Lipoprotein</fullName>
    </recommendedName>
</protein>
<keyword evidence="1" id="KW-0732">Signal</keyword>
<dbReference type="EMBL" id="BAAAEU010000007">
    <property type="protein sequence ID" value="GAA0714274.1"/>
    <property type="molecule type" value="Genomic_DNA"/>
</dbReference>
<organism evidence="2 3">
    <name type="scientific">Dokdonella soli</name>
    <dbReference type="NCBI Taxonomy" id="529810"/>
    <lineage>
        <taxon>Bacteria</taxon>
        <taxon>Pseudomonadati</taxon>
        <taxon>Pseudomonadota</taxon>
        <taxon>Gammaproteobacteria</taxon>
        <taxon>Lysobacterales</taxon>
        <taxon>Rhodanobacteraceae</taxon>
        <taxon>Dokdonella</taxon>
    </lineage>
</organism>
<sequence>MTTKPLKFVVSLAAATALLILSGCADKANPDNVDQRSVERWKFLIAHQAEKAYDYLTPGVRTTRTREDYASAMNNRPVQWKAVKFNRKECDTDRCTVHVDVTYSLVMPGVGKAIEATRTQDENWILVKGEWYFLPSD</sequence>
<evidence type="ECO:0000313" key="2">
    <source>
        <dbReference type="EMBL" id="GAA0714274.1"/>
    </source>
</evidence>